<evidence type="ECO:0000313" key="4">
    <source>
        <dbReference type="Proteomes" id="UP000198420"/>
    </source>
</evidence>
<dbReference type="EMBL" id="FZNP01000011">
    <property type="protein sequence ID" value="SNS11634.1"/>
    <property type="molecule type" value="Genomic_DNA"/>
</dbReference>
<keyword evidence="4" id="KW-1185">Reference proteome</keyword>
<name>A0A239BX39_9ACTN</name>
<dbReference type="Gene3D" id="3.40.50.620">
    <property type="entry name" value="HUPs"/>
    <property type="match status" value="2"/>
</dbReference>
<evidence type="ECO:0000259" key="2">
    <source>
        <dbReference type="Pfam" id="PF00582"/>
    </source>
</evidence>
<dbReference type="AlphaFoldDB" id="A0A239BX39"/>
<sequence>MNDHERTGTVLVGYDGSPAADEAIRWGVREALLRNLPLTVCHAWHWPYPLRQPDRDTLEVLRGAGAIVADEGVRKAHGLAEGLDVRWRLERGWASAVLLEASRDAALVALGSRGHGGFEGLTVGSTAVQVASHADRPVVVVRQSLPPTRRGRERLVVGVDGSTGGEAAIGFAFEEAALRGASVTAVCSWWDPAAFRGPDRVPFSDPQMIRREAMKRFEEDAAAWRSRHPQVPLETEFLVDTPRQALVGAARGAALLVMGVRGIGSGPQTLLGPVTQTALQEAPCPVAVVPVQGTGRRRTAETAVASARGGTG</sequence>
<dbReference type="OrthoDB" id="9784123at2"/>
<dbReference type="RefSeq" id="WP_089314631.1">
    <property type="nucleotide sequence ID" value="NZ_FZNP01000011.1"/>
</dbReference>
<protein>
    <submittedName>
        <fullName evidence="3">Nucleotide-binding universal stress protein, UspA family</fullName>
    </submittedName>
</protein>
<evidence type="ECO:0000256" key="1">
    <source>
        <dbReference type="ARBA" id="ARBA00008791"/>
    </source>
</evidence>
<dbReference type="InterPro" id="IPR006016">
    <property type="entry name" value="UspA"/>
</dbReference>
<gene>
    <name evidence="3" type="ORF">SAMN06265355_111118</name>
</gene>
<dbReference type="InterPro" id="IPR014729">
    <property type="entry name" value="Rossmann-like_a/b/a_fold"/>
</dbReference>
<organism evidence="3 4">
    <name type="scientific">Actinomadura mexicana</name>
    <dbReference type="NCBI Taxonomy" id="134959"/>
    <lineage>
        <taxon>Bacteria</taxon>
        <taxon>Bacillati</taxon>
        <taxon>Actinomycetota</taxon>
        <taxon>Actinomycetes</taxon>
        <taxon>Streptosporangiales</taxon>
        <taxon>Thermomonosporaceae</taxon>
        <taxon>Actinomadura</taxon>
    </lineage>
</organism>
<comment type="similarity">
    <text evidence="1">Belongs to the universal stress protein A family.</text>
</comment>
<accession>A0A239BX39</accession>
<dbReference type="PANTHER" id="PTHR46268:SF6">
    <property type="entry name" value="UNIVERSAL STRESS PROTEIN UP12"/>
    <property type="match status" value="1"/>
</dbReference>
<proteinExistence type="inferred from homology"/>
<dbReference type="Proteomes" id="UP000198420">
    <property type="component" value="Unassembled WGS sequence"/>
</dbReference>
<dbReference type="InterPro" id="IPR006015">
    <property type="entry name" value="Universal_stress_UspA"/>
</dbReference>
<dbReference type="Pfam" id="PF00582">
    <property type="entry name" value="Usp"/>
    <property type="match status" value="2"/>
</dbReference>
<dbReference type="PRINTS" id="PR01438">
    <property type="entry name" value="UNVRSLSTRESS"/>
</dbReference>
<dbReference type="SUPFAM" id="SSF52402">
    <property type="entry name" value="Adenine nucleotide alpha hydrolases-like"/>
    <property type="match status" value="2"/>
</dbReference>
<reference evidence="4" key="1">
    <citation type="submission" date="2017-06" db="EMBL/GenBank/DDBJ databases">
        <authorList>
            <person name="Varghese N."/>
            <person name="Submissions S."/>
        </authorList>
    </citation>
    <scope>NUCLEOTIDE SEQUENCE [LARGE SCALE GENOMIC DNA]</scope>
    <source>
        <strain evidence="4">DSM 44485</strain>
    </source>
</reference>
<dbReference type="PANTHER" id="PTHR46268">
    <property type="entry name" value="STRESS RESPONSE PROTEIN NHAX"/>
    <property type="match status" value="1"/>
</dbReference>
<feature type="domain" description="UspA" evidence="2">
    <location>
        <begin position="153"/>
        <end position="290"/>
    </location>
</feature>
<feature type="domain" description="UspA" evidence="2">
    <location>
        <begin position="9"/>
        <end position="142"/>
    </location>
</feature>
<evidence type="ECO:0000313" key="3">
    <source>
        <dbReference type="EMBL" id="SNS11634.1"/>
    </source>
</evidence>